<proteinExistence type="predicted"/>
<dbReference type="Pfam" id="PF00535">
    <property type="entry name" value="Glycos_transf_2"/>
    <property type="match status" value="1"/>
</dbReference>
<dbReference type="SUPFAM" id="SSF53448">
    <property type="entry name" value="Nucleotide-diphospho-sugar transferases"/>
    <property type="match status" value="1"/>
</dbReference>
<reference evidence="2 3" key="1">
    <citation type="journal article" date="2011" name="BMC Genomics">
        <title>Comparative genome analysis and genome-guided physiological analysis of Roseobacter litoralis.</title>
        <authorList>
            <person name="Kalhoefer D."/>
            <person name="Thole S."/>
            <person name="Voget S."/>
            <person name="Lehmann R."/>
            <person name="Liesegang H."/>
            <person name="Wollher A."/>
            <person name="Daniel R."/>
            <person name="Simon M."/>
            <person name="Brinkhoff T."/>
        </authorList>
    </citation>
    <scope>NUCLEOTIDE SEQUENCE [LARGE SCALE GENOMIC DNA]</scope>
    <source>
        <strain evidence="3">ATCC 49566 / DSM 6996 / JCM 21268 / NBRC 15278 / OCh 149</strain>
    </source>
</reference>
<evidence type="ECO:0000313" key="3">
    <source>
        <dbReference type="Proteomes" id="UP000001353"/>
    </source>
</evidence>
<dbReference type="EMBL" id="CP002623">
    <property type="protein sequence ID" value="AEI95167.1"/>
    <property type="molecule type" value="Genomic_DNA"/>
</dbReference>
<accession>F7ZKF3</accession>
<dbReference type="Gene3D" id="3.90.550.10">
    <property type="entry name" value="Spore Coat Polysaccharide Biosynthesis Protein SpsA, Chain A"/>
    <property type="match status" value="1"/>
</dbReference>
<dbReference type="InterPro" id="IPR029044">
    <property type="entry name" value="Nucleotide-diphossugar_trans"/>
</dbReference>
<organism evidence="2 3">
    <name type="scientific">Roseobacter litoralis (strain ATCC 49566 / DSM 6996 / JCM 21268 / NBRC 15278 / OCh 149)</name>
    <dbReference type="NCBI Taxonomy" id="391595"/>
    <lineage>
        <taxon>Bacteria</taxon>
        <taxon>Pseudomonadati</taxon>
        <taxon>Pseudomonadota</taxon>
        <taxon>Alphaproteobacteria</taxon>
        <taxon>Rhodobacterales</taxon>
        <taxon>Roseobacteraceae</taxon>
        <taxon>Roseobacter</taxon>
    </lineage>
</organism>
<gene>
    <name evidence="2" type="ordered locus">RLO149_c032110</name>
</gene>
<feature type="domain" description="Glycosyltransferase 2-like" evidence="1">
    <location>
        <begin position="17"/>
        <end position="57"/>
    </location>
</feature>
<sequence length="57" mass="6026">MVSEKLQGVSDLMPQVSIVVPMHNEEGAAAKLIHEICSAAQSLDAFEIVVVDDGSTD</sequence>
<evidence type="ECO:0000259" key="1">
    <source>
        <dbReference type="Pfam" id="PF00535"/>
    </source>
</evidence>
<dbReference type="HOGENOM" id="CLU_2993927_0_0_5"/>
<dbReference type="AlphaFoldDB" id="F7ZKF3"/>
<name>F7ZKF3_ROSLO</name>
<protein>
    <submittedName>
        <fullName evidence="2">Glycosyl transferase-like protein</fullName>
    </submittedName>
</protein>
<dbReference type="KEGG" id="rli:RLO149_c032110"/>
<dbReference type="GO" id="GO:0016740">
    <property type="term" value="F:transferase activity"/>
    <property type="evidence" value="ECO:0007669"/>
    <property type="project" value="UniProtKB-KW"/>
</dbReference>
<dbReference type="eggNOG" id="COG1215">
    <property type="taxonomic scope" value="Bacteria"/>
</dbReference>
<keyword evidence="3" id="KW-1185">Reference proteome</keyword>
<dbReference type="Proteomes" id="UP000001353">
    <property type="component" value="Chromosome"/>
</dbReference>
<evidence type="ECO:0000313" key="2">
    <source>
        <dbReference type="EMBL" id="AEI95167.1"/>
    </source>
</evidence>
<dbReference type="InterPro" id="IPR001173">
    <property type="entry name" value="Glyco_trans_2-like"/>
</dbReference>
<dbReference type="STRING" id="391595.RLO149_c032110"/>